<dbReference type="RefSeq" id="WP_380829652.1">
    <property type="nucleotide sequence ID" value="NZ_JBHTCG010000021.1"/>
</dbReference>
<feature type="transmembrane region" description="Helical" evidence="7">
    <location>
        <begin position="439"/>
        <end position="468"/>
    </location>
</feature>
<feature type="transmembrane region" description="Helical" evidence="7">
    <location>
        <begin position="408"/>
        <end position="427"/>
    </location>
</feature>
<sequence length="482" mass="47249">MRPPTKAPRGTCDGPAAFRQPTCDLTGPPRVASGDSPGSRPGTRENPAGSPPAPAAPPRTTAPRTAAPRAGGHRLGLGQGTALLVGAVLGPGVLALPRLAADAAGPASVLAWAGLLALSVPVALTFAVLGARFPGGGGVAAFAARAFGPAASVVVGWWFYFSIPIGVLAGALIGAQYVGEVLGLGSGGTPAVAVMLLTAAFAANHAGLRVSGRLQLVLTCLLALLLVVAVLVAAPHIRAAGFTPFAPHGWAGVGHAAGVLFFAFVGWEAASHLSGDFADPRRDLPRATALTLLVAGVLYLALAVTTVGVLGAGAATAAVPLAALLGHGLGPAAGPAAAAAAVLLSFGAVNTYIAGAARLGVTLAREGALPRRLATGAAAGRGLALPAVLTAGSAAITVAFALDLDTLMRVTSACLAAVTFAGCAAATRLLSGRGRWTAAVATVFTVVVLLSCGAYLAVPACLAAVAALTRPGGRWTTGYTRV</sequence>
<dbReference type="PANTHER" id="PTHR42770:SF13">
    <property type="entry name" value="L-METHIONINE_BRANCHED-CHAIN AMINO ACID EXPORTER YJEH"/>
    <property type="match status" value="1"/>
</dbReference>
<evidence type="ECO:0000256" key="1">
    <source>
        <dbReference type="ARBA" id="ARBA00004651"/>
    </source>
</evidence>
<dbReference type="InterPro" id="IPR002293">
    <property type="entry name" value="AA/rel_permease1"/>
</dbReference>
<feature type="transmembrane region" description="Helical" evidence="7">
    <location>
        <begin position="290"/>
        <end position="316"/>
    </location>
</feature>
<feature type="region of interest" description="Disordered" evidence="6">
    <location>
        <begin position="1"/>
        <end position="72"/>
    </location>
</feature>
<proteinExistence type="predicted"/>
<reference evidence="9" key="1">
    <citation type="journal article" date="2019" name="Int. J. Syst. Evol. Microbiol.">
        <title>The Global Catalogue of Microorganisms (GCM) 10K type strain sequencing project: providing services to taxonomists for standard genome sequencing and annotation.</title>
        <authorList>
            <consortium name="The Broad Institute Genomics Platform"/>
            <consortium name="The Broad Institute Genome Sequencing Center for Infectious Disease"/>
            <person name="Wu L."/>
            <person name="Ma J."/>
        </authorList>
    </citation>
    <scope>NUCLEOTIDE SEQUENCE [LARGE SCALE GENOMIC DNA]</scope>
    <source>
        <strain evidence="9">CECT 7649</strain>
    </source>
</reference>
<feature type="compositionally biased region" description="Low complexity" evidence="6">
    <location>
        <begin position="58"/>
        <end position="70"/>
    </location>
</feature>
<evidence type="ECO:0000256" key="6">
    <source>
        <dbReference type="SAM" id="MobiDB-lite"/>
    </source>
</evidence>
<organism evidence="8 9">
    <name type="scientific">Sphaerisporangium rhizosphaerae</name>
    <dbReference type="NCBI Taxonomy" id="2269375"/>
    <lineage>
        <taxon>Bacteria</taxon>
        <taxon>Bacillati</taxon>
        <taxon>Actinomycetota</taxon>
        <taxon>Actinomycetes</taxon>
        <taxon>Streptosporangiales</taxon>
        <taxon>Streptosporangiaceae</taxon>
        <taxon>Sphaerisporangium</taxon>
    </lineage>
</organism>
<dbReference type="Gene3D" id="1.20.1740.10">
    <property type="entry name" value="Amino acid/polyamine transporter I"/>
    <property type="match status" value="1"/>
</dbReference>
<dbReference type="Pfam" id="PF13520">
    <property type="entry name" value="AA_permease_2"/>
    <property type="match status" value="1"/>
</dbReference>
<feature type="transmembrane region" description="Helical" evidence="7">
    <location>
        <begin position="109"/>
        <end position="130"/>
    </location>
</feature>
<feature type="transmembrane region" description="Helical" evidence="7">
    <location>
        <begin position="382"/>
        <end position="402"/>
    </location>
</feature>
<protein>
    <submittedName>
        <fullName evidence="8">Amino acid permease</fullName>
    </submittedName>
</protein>
<accession>A0ABW2P849</accession>
<evidence type="ECO:0000313" key="9">
    <source>
        <dbReference type="Proteomes" id="UP001596496"/>
    </source>
</evidence>
<dbReference type="EMBL" id="JBHTCG010000021">
    <property type="protein sequence ID" value="MFC7385787.1"/>
    <property type="molecule type" value="Genomic_DNA"/>
</dbReference>
<evidence type="ECO:0000256" key="7">
    <source>
        <dbReference type="SAM" id="Phobius"/>
    </source>
</evidence>
<comment type="caution">
    <text evidence="8">The sequence shown here is derived from an EMBL/GenBank/DDBJ whole genome shotgun (WGS) entry which is preliminary data.</text>
</comment>
<feature type="transmembrane region" description="Helical" evidence="7">
    <location>
        <begin position="249"/>
        <end position="270"/>
    </location>
</feature>
<keyword evidence="9" id="KW-1185">Reference proteome</keyword>
<feature type="transmembrane region" description="Helical" evidence="7">
    <location>
        <begin position="181"/>
        <end position="204"/>
    </location>
</feature>
<feature type="transmembrane region" description="Helical" evidence="7">
    <location>
        <begin position="75"/>
        <end position="97"/>
    </location>
</feature>
<comment type="subcellular location">
    <subcellularLocation>
        <location evidence="1">Cell membrane</location>
        <topology evidence="1">Multi-pass membrane protein</topology>
    </subcellularLocation>
</comment>
<dbReference type="Proteomes" id="UP001596496">
    <property type="component" value="Unassembled WGS sequence"/>
</dbReference>
<name>A0ABW2P849_9ACTN</name>
<keyword evidence="5 7" id="KW-0472">Membrane</keyword>
<dbReference type="PANTHER" id="PTHR42770">
    <property type="entry name" value="AMINO ACID TRANSPORTER-RELATED"/>
    <property type="match status" value="1"/>
</dbReference>
<dbReference type="PIRSF" id="PIRSF006060">
    <property type="entry name" value="AA_transporter"/>
    <property type="match status" value="1"/>
</dbReference>
<feature type="transmembrane region" description="Helical" evidence="7">
    <location>
        <begin position="336"/>
        <end position="361"/>
    </location>
</feature>
<evidence type="ECO:0000313" key="8">
    <source>
        <dbReference type="EMBL" id="MFC7385787.1"/>
    </source>
</evidence>
<keyword evidence="3 7" id="KW-0812">Transmembrane</keyword>
<feature type="transmembrane region" description="Helical" evidence="7">
    <location>
        <begin position="216"/>
        <end position="237"/>
    </location>
</feature>
<dbReference type="InterPro" id="IPR050367">
    <property type="entry name" value="APC_superfamily"/>
</dbReference>
<evidence type="ECO:0000256" key="5">
    <source>
        <dbReference type="ARBA" id="ARBA00023136"/>
    </source>
</evidence>
<gene>
    <name evidence="8" type="ORF">ACFQSB_26520</name>
</gene>
<evidence type="ECO:0000256" key="3">
    <source>
        <dbReference type="ARBA" id="ARBA00022692"/>
    </source>
</evidence>
<evidence type="ECO:0000256" key="2">
    <source>
        <dbReference type="ARBA" id="ARBA00022475"/>
    </source>
</evidence>
<keyword evidence="2" id="KW-1003">Cell membrane</keyword>
<keyword evidence="4 7" id="KW-1133">Transmembrane helix</keyword>
<evidence type="ECO:0000256" key="4">
    <source>
        <dbReference type="ARBA" id="ARBA00022989"/>
    </source>
</evidence>